<name>A0A9W5B1Y7_9HYPH</name>
<dbReference type="EMBL" id="FBVY01000014">
    <property type="protein sequence ID" value="CUW92125.1"/>
    <property type="molecule type" value="Genomic_DNA"/>
</dbReference>
<reference evidence="1 2" key="1">
    <citation type="submission" date="2016-01" db="EMBL/GenBank/DDBJ databases">
        <authorList>
            <person name="Regsiter A."/>
            <person name="william w."/>
        </authorList>
    </citation>
    <scope>NUCLEOTIDE SEQUENCE [LARGE SCALE GENOMIC DNA]</scope>
    <source>
        <strain evidence="1 2">CFBP 5494</strain>
    </source>
</reference>
<accession>A0A9W5B1Y7</accession>
<dbReference type="RefSeq" id="WP_080822396.1">
    <property type="nucleotide sequence ID" value="NZ_LT009718.1"/>
</dbReference>
<gene>
    <name evidence="1" type="ORF">AGR2A_Cc30196</name>
</gene>
<protein>
    <submittedName>
        <fullName evidence="1">Uncharacterized protein</fullName>
    </submittedName>
</protein>
<comment type="caution">
    <text evidence="1">The sequence shown here is derived from an EMBL/GenBank/DDBJ whole genome shotgun (WGS) entry which is preliminary data.</text>
</comment>
<evidence type="ECO:0000313" key="2">
    <source>
        <dbReference type="Proteomes" id="UP000191933"/>
    </source>
</evidence>
<dbReference type="Proteomes" id="UP000191933">
    <property type="component" value="Unassembled WGS sequence"/>
</dbReference>
<sequence>MNAEPMEVKPIDQQAFGARIKTAIAEGRAGRREIASQLARLPPEQLVKAPPSTIAMLGPQGFEMLVSMRRDIPAGVTARQSTVAPPAPPKTAVVPRKVRHRWPIWAACAVLLALGPIFDRSWPLVERMTGNSARPIRVSTWPSCRRLDGHTDGCLYRTGNPHSTIRHLADRLGMPVDELLRSNRHLAITADLPLARGTSVVVWRGTATLYR</sequence>
<organism evidence="1 2">
    <name type="scientific">Agrobacterium genomosp. 2 str. CFBP 5494</name>
    <dbReference type="NCBI Taxonomy" id="1183436"/>
    <lineage>
        <taxon>Bacteria</taxon>
        <taxon>Pseudomonadati</taxon>
        <taxon>Pseudomonadota</taxon>
        <taxon>Alphaproteobacteria</taxon>
        <taxon>Hyphomicrobiales</taxon>
        <taxon>Rhizobiaceae</taxon>
        <taxon>Rhizobium/Agrobacterium group</taxon>
        <taxon>Agrobacterium</taxon>
        <taxon>Agrobacterium tumefaciens complex</taxon>
    </lineage>
</organism>
<evidence type="ECO:0000313" key="1">
    <source>
        <dbReference type="EMBL" id="CUW92125.1"/>
    </source>
</evidence>
<keyword evidence="2" id="KW-1185">Reference proteome</keyword>
<dbReference type="AlphaFoldDB" id="A0A9W5B1Y7"/>
<proteinExistence type="predicted"/>